<comment type="caution">
    <text evidence="3">The sequence shown here is derived from an EMBL/GenBank/DDBJ whole genome shotgun (WGS) entry which is preliminary data.</text>
</comment>
<evidence type="ECO:0000256" key="2">
    <source>
        <dbReference type="SAM" id="Phobius"/>
    </source>
</evidence>
<name>A0ABP9SJC0_9MICC</name>
<feature type="region of interest" description="Disordered" evidence="1">
    <location>
        <begin position="29"/>
        <end position="50"/>
    </location>
</feature>
<organism evidence="3 4">
    <name type="scientific">Arthrobacter gyeryongensis</name>
    <dbReference type="NCBI Taxonomy" id="1650592"/>
    <lineage>
        <taxon>Bacteria</taxon>
        <taxon>Bacillati</taxon>
        <taxon>Actinomycetota</taxon>
        <taxon>Actinomycetes</taxon>
        <taxon>Micrococcales</taxon>
        <taxon>Micrococcaceae</taxon>
        <taxon>Arthrobacter</taxon>
    </lineage>
</organism>
<keyword evidence="2" id="KW-0812">Transmembrane</keyword>
<dbReference type="Proteomes" id="UP001500200">
    <property type="component" value="Unassembled WGS sequence"/>
</dbReference>
<evidence type="ECO:0000256" key="1">
    <source>
        <dbReference type="SAM" id="MobiDB-lite"/>
    </source>
</evidence>
<keyword evidence="4" id="KW-1185">Reference proteome</keyword>
<dbReference type="EMBL" id="BAABKK010000017">
    <property type="protein sequence ID" value="GAA5196004.1"/>
    <property type="molecule type" value="Genomic_DNA"/>
</dbReference>
<feature type="compositionally biased region" description="Low complexity" evidence="1">
    <location>
        <begin position="239"/>
        <end position="252"/>
    </location>
</feature>
<feature type="compositionally biased region" description="Low complexity" evidence="1">
    <location>
        <begin position="165"/>
        <end position="193"/>
    </location>
</feature>
<feature type="region of interest" description="Disordered" evidence="1">
    <location>
        <begin position="71"/>
        <end position="329"/>
    </location>
</feature>
<dbReference type="RefSeq" id="WP_345449919.1">
    <property type="nucleotide sequence ID" value="NZ_BAABKK010000017.1"/>
</dbReference>
<feature type="transmembrane region" description="Helical" evidence="2">
    <location>
        <begin position="6"/>
        <end position="21"/>
    </location>
</feature>
<proteinExistence type="predicted"/>
<evidence type="ECO:0000313" key="3">
    <source>
        <dbReference type="EMBL" id="GAA5196004.1"/>
    </source>
</evidence>
<protein>
    <recommendedName>
        <fullName evidence="5">Membrane protein ArfC</fullName>
    </recommendedName>
</protein>
<accession>A0ABP9SJC0</accession>
<feature type="compositionally biased region" description="Low complexity" evidence="1">
    <location>
        <begin position="110"/>
        <end position="127"/>
    </location>
</feature>
<sequence>MEWLITVIVIVLIVAIVWWLLSRNRAKSSPGAMAPASPSPTASSPQMDVTAAALTGSAPLVAATATADQYVAASQAAAPEAEPEPEPEAVPEAGGLDVDDWERPSPPPDTGAAAPEESSAAGTSAEEPMFEEPTLSEPVLSEDAVSEDAVSETTGPVAAEPELEGGVTADDVTAADAGPSVPAAAGVPASSTTEPATPEQLADSAEWEATWSEGGAPVPPAPIHHREYTDAHAPTLPGAESAAAEAVDSAAEMQEDRSEVPDAAPAPFESTTQAEDSTGAPPLGGHLAAEQPYGEGSAAAGADGSGPAGYTVKGNADTMTYHDEDSPSYDEVKAEVWFISSAHAEAAGFRPPRRNRR</sequence>
<evidence type="ECO:0000313" key="4">
    <source>
        <dbReference type="Proteomes" id="UP001500200"/>
    </source>
</evidence>
<reference evidence="4" key="1">
    <citation type="journal article" date="2019" name="Int. J. Syst. Evol. Microbiol.">
        <title>The Global Catalogue of Microorganisms (GCM) 10K type strain sequencing project: providing services to taxonomists for standard genome sequencing and annotation.</title>
        <authorList>
            <consortium name="The Broad Institute Genomics Platform"/>
            <consortium name="The Broad Institute Genome Sequencing Center for Infectious Disease"/>
            <person name="Wu L."/>
            <person name="Ma J."/>
        </authorList>
    </citation>
    <scope>NUCLEOTIDE SEQUENCE [LARGE SCALE GENOMIC DNA]</scope>
    <source>
        <strain evidence="4">JCM 18514</strain>
    </source>
</reference>
<feature type="compositionally biased region" description="Basic and acidic residues" evidence="1">
    <location>
        <begin position="320"/>
        <end position="329"/>
    </location>
</feature>
<keyword evidence="2" id="KW-1133">Transmembrane helix</keyword>
<gene>
    <name evidence="3" type="ORF">GCM10023346_27390</name>
</gene>
<feature type="compositionally biased region" description="Low complexity" evidence="1">
    <location>
        <begin position="71"/>
        <end position="80"/>
    </location>
</feature>
<evidence type="ECO:0008006" key="5">
    <source>
        <dbReference type="Google" id="ProtNLM"/>
    </source>
</evidence>
<feature type="compositionally biased region" description="Low complexity" evidence="1">
    <location>
        <begin position="29"/>
        <end position="45"/>
    </location>
</feature>
<keyword evidence="2" id="KW-0472">Membrane</keyword>